<dbReference type="InterPro" id="IPR024320">
    <property type="entry name" value="LPG_synthase_C"/>
</dbReference>
<dbReference type="SUPFAM" id="SSF55729">
    <property type="entry name" value="Acyl-CoA N-acyltransferases (Nat)"/>
    <property type="match status" value="1"/>
</dbReference>
<sequence length="369" mass="43082">MSKILLLIIVVLIISYIIVRTRPKNQLYKEYDYNIVAGFLKTWGGHHLSHLLFLKDKDLFWAQDQQVLFSYRKVANKMIVLGDPIGNEALFSAAIKEFIEYCRSSGNKPVFYQVSPMYMSLYHEYGFRFLKIGEEAKVQLNEFSLEGKKVQKLRTTKNKFLREGYQFTVVLPPYSNRFFNELRDVSTSWLEDRQEKGYSVGFFNEEYVSAFPVAVLRNAEGNLLAFATLAYDYQHNGRISIDLMRYNQNSPNGTMDMVFISSFLWAKEEGFTTCSIGMSPLSNVGNSPYSPFKEKLCKYMFQHGGKFYSFKGLRAYKNKFASVWEPRYVAYKQTHFLLILMQITYLVHQQPLKRKISQMRIPLLTRKVG</sequence>
<reference evidence="7 8" key="1">
    <citation type="submission" date="2024-09" db="EMBL/GenBank/DDBJ databases">
        <authorList>
            <person name="Sun Q."/>
            <person name="Mori K."/>
        </authorList>
    </citation>
    <scope>NUCLEOTIDE SEQUENCE [LARGE SCALE GENOMIC DNA]</scope>
    <source>
        <strain evidence="7 8">CCM 7228</strain>
    </source>
</reference>
<dbReference type="Proteomes" id="UP001589854">
    <property type="component" value="Unassembled WGS sequence"/>
</dbReference>
<keyword evidence="8" id="KW-1185">Reference proteome</keyword>
<evidence type="ECO:0000256" key="4">
    <source>
        <dbReference type="ARBA" id="ARBA00022989"/>
    </source>
</evidence>
<proteinExistence type="predicted"/>
<evidence type="ECO:0000259" key="6">
    <source>
        <dbReference type="Pfam" id="PF09924"/>
    </source>
</evidence>
<dbReference type="InterPro" id="IPR016181">
    <property type="entry name" value="Acyl_CoA_acyltransferase"/>
</dbReference>
<organism evidence="7 8">
    <name type="scientific">Metabacillus herbersteinensis</name>
    <dbReference type="NCBI Taxonomy" id="283816"/>
    <lineage>
        <taxon>Bacteria</taxon>
        <taxon>Bacillati</taxon>
        <taxon>Bacillota</taxon>
        <taxon>Bacilli</taxon>
        <taxon>Bacillales</taxon>
        <taxon>Bacillaceae</taxon>
        <taxon>Metabacillus</taxon>
    </lineage>
</organism>
<evidence type="ECO:0000256" key="1">
    <source>
        <dbReference type="ARBA" id="ARBA00004651"/>
    </source>
</evidence>
<dbReference type="EMBL" id="JBHLVO010000002">
    <property type="protein sequence ID" value="MFC0270744.1"/>
    <property type="molecule type" value="Genomic_DNA"/>
</dbReference>
<feature type="domain" description="Phosphatidylglycerol lysyltransferase C-terminal" evidence="6">
    <location>
        <begin position="40"/>
        <end position="331"/>
    </location>
</feature>
<evidence type="ECO:0000256" key="5">
    <source>
        <dbReference type="ARBA" id="ARBA00023136"/>
    </source>
</evidence>
<accession>A0ABV6GC05</accession>
<comment type="subcellular location">
    <subcellularLocation>
        <location evidence="1">Cell membrane</location>
        <topology evidence="1">Multi-pass membrane protein</topology>
    </subcellularLocation>
</comment>
<name>A0ABV6GC05_9BACI</name>
<dbReference type="Pfam" id="PF09924">
    <property type="entry name" value="LPG_synthase_C"/>
    <property type="match status" value="1"/>
</dbReference>
<evidence type="ECO:0000313" key="8">
    <source>
        <dbReference type="Proteomes" id="UP001589854"/>
    </source>
</evidence>
<evidence type="ECO:0000256" key="2">
    <source>
        <dbReference type="ARBA" id="ARBA00022475"/>
    </source>
</evidence>
<dbReference type="PANTHER" id="PTHR34697:SF2">
    <property type="entry name" value="PHOSPHATIDYLGLYCEROL LYSYLTRANSFERASE"/>
    <property type="match status" value="1"/>
</dbReference>
<dbReference type="RefSeq" id="WP_378931018.1">
    <property type="nucleotide sequence ID" value="NZ_JBHLVO010000002.1"/>
</dbReference>
<keyword evidence="2" id="KW-1003">Cell membrane</keyword>
<evidence type="ECO:0000313" key="7">
    <source>
        <dbReference type="EMBL" id="MFC0270744.1"/>
    </source>
</evidence>
<dbReference type="InterPro" id="IPR051211">
    <property type="entry name" value="PG_lysyltransferase"/>
</dbReference>
<comment type="caution">
    <text evidence="7">The sequence shown here is derived from an EMBL/GenBank/DDBJ whole genome shotgun (WGS) entry which is preliminary data.</text>
</comment>
<dbReference type="PANTHER" id="PTHR34697">
    <property type="entry name" value="PHOSPHATIDYLGLYCEROL LYSYLTRANSFERASE"/>
    <property type="match status" value="1"/>
</dbReference>
<protein>
    <submittedName>
        <fullName evidence="7">Phosphatidylglycerol lysyltransferase domain-containing protein</fullName>
    </submittedName>
</protein>
<evidence type="ECO:0000256" key="3">
    <source>
        <dbReference type="ARBA" id="ARBA00022692"/>
    </source>
</evidence>
<keyword evidence="3" id="KW-0812">Transmembrane</keyword>
<keyword evidence="4" id="KW-1133">Transmembrane helix</keyword>
<keyword evidence="5" id="KW-0472">Membrane</keyword>
<gene>
    <name evidence="7" type="ORF">ACFFIX_04670</name>
</gene>